<dbReference type="CDD" id="cd13585">
    <property type="entry name" value="PBP2_TMBP_like"/>
    <property type="match status" value="1"/>
</dbReference>
<dbReference type="PANTHER" id="PTHR43649:SF12">
    <property type="entry name" value="DIACETYLCHITOBIOSE BINDING PROTEIN DASA"/>
    <property type="match status" value="1"/>
</dbReference>
<reference evidence="1 2" key="1">
    <citation type="submission" date="2019-05" db="EMBL/GenBank/DDBJ databases">
        <title>Georgenia *** sp. nov., and Georgenia *** sp. nov., isolated from the intestinal contents of plateau pika (Ochotona curzoniae) in the Qinghai-Tibet plateau of China.</title>
        <authorList>
            <person name="Tian Z."/>
        </authorList>
    </citation>
    <scope>NUCLEOTIDE SEQUENCE [LARGE SCALE GENOMIC DNA]</scope>
    <source>
        <strain evidence="1 2">Z443</strain>
    </source>
</reference>
<dbReference type="InterPro" id="IPR050490">
    <property type="entry name" value="Bact_solute-bd_prot1"/>
</dbReference>
<dbReference type="SUPFAM" id="SSF53850">
    <property type="entry name" value="Periplasmic binding protein-like II"/>
    <property type="match status" value="1"/>
</dbReference>
<dbReference type="Pfam" id="PF01547">
    <property type="entry name" value="SBP_bac_1"/>
    <property type="match status" value="1"/>
</dbReference>
<gene>
    <name evidence="1" type="ORF">FE374_14300</name>
</gene>
<dbReference type="InterPro" id="IPR006059">
    <property type="entry name" value="SBP"/>
</dbReference>
<evidence type="ECO:0000313" key="1">
    <source>
        <dbReference type="EMBL" id="QDC25620.1"/>
    </source>
</evidence>
<protein>
    <submittedName>
        <fullName evidence="1">Sugar ABC transporter substrate-binding protein</fullName>
    </submittedName>
</protein>
<proteinExistence type="predicted"/>
<sequence length="466" mass="49663">MSVTTSLTWRRSTVRGAAHTVVGLHIADNEEVAMRSTRVIAVLGTTVLAGGLAACGTSGAANEGGETSSLQVMMSPHSITDMIEERLPEFEEATGIDVEITSLNEDQVSQQLRVEFGSGNSETDVFLYRPPQDSAQFVNNAWIADLTDKVEGDAEFDWNDFGAPTREAVTSTEGNVIAVPVATARQMLFYRTDLFAEAGIENVPTTLEELEATAAKLDGDDVAGICLRGQRAQAVTTFGQFLYAFDGDWNDGGAPYGDATIDSPEAIEALEYYGNLVSNYGPDGVLNMSWAECSALFSQGKLAMYIEGDDRWPEFTDPEKSTLTTEQVGYAPSPAKTSVVTPQAFGMAAGSDNPDGAWEFIRWATSKEMAAEMQAAGVMGARDSAWESEQTAEKFPADVVTAVQDGNANGVPYDRPRIVSVGEARDAIGGALVTAIEGGDVAAAAKTANEAFQQLIDSEKTEFGLE</sequence>
<dbReference type="PANTHER" id="PTHR43649">
    <property type="entry name" value="ARABINOSE-BINDING PROTEIN-RELATED"/>
    <property type="match status" value="1"/>
</dbReference>
<dbReference type="KEGG" id="gyu:FE374_14300"/>
<organism evidence="1 2">
    <name type="scientific">Georgenia yuyongxinii</name>
    <dbReference type="NCBI Taxonomy" id="2589797"/>
    <lineage>
        <taxon>Bacteria</taxon>
        <taxon>Bacillati</taxon>
        <taxon>Actinomycetota</taxon>
        <taxon>Actinomycetes</taxon>
        <taxon>Micrococcales</taxon>
        <taxon>Bogoriellaceae</taxon>
        <taxon>Georgenia</taxon>
    </lineage>
</organism>
<dbReference type="AlphaFoldDB" id="A0A5B8C680"/>
<evidence type="ECO:0000313" key="2">
    <source>
        <dbReference type="Proteomes" id="UP000314616"/>
    </source>
</evidence>
<dbReference type="OrthoDB" id="9770625at2"/>
<accession>A0A5B8C680</accession>
<dbReference type="Proteomes" id="UP000314616">
    <property type="component" value="Chromosome"/>
</dbReference>
<name>A0A5B8C680_9MICO</name>
<dbReference type="Gene3D" id="3.40.190.10">
    <property type="entry name" value="Periplasmic binding protein-like II"/>
    <property type="match status" value="2"/>
</dbReference>
<dbReference type="EMBL" id="CP040915">
    <property type="protein sequence ID" value="QDC25620.1"/>
    <property type="molecule type" value="Genomic_DNA"/>
</dbReference>